<dbReference type="Pfam" id="PF13302">
    <property type="entry name" value="Acetyltransf_3"/>
    <property type="match status" value="1"/>
</dbReference>
<evidence type="ECO:0000313" key="3">
    <source>
        <dbReference type="Proteomes" id="UP000448943"/>
    </source>
</evidence>
<dbReference type="InterPro" id="IPR016181">
    <property type="entry name" value="Acyl_CoA_acyltransferase"/>
</dbReference>
<keyword evidence="3" id="KW-1185">Reference proteome</keyword>
<dbReference type="AlphaFoldDB" id="A0A6N9Q7V2"/>
<dbReference type="SUPFAM" id="SSF55729">
    <property type="entry name" value="Acyl-CoA N-acyltransferases (Nat)"/>
    <property type="match status" value="1"/>
</dbReference>
<dbReference type="EMBL" id="SIJB01000047">
    <property type="protein sequence ID" value="NBI30938.1"/>
    <property type="molecule type" value="Genomic_DNA"/>
</dbReference>
<dbReference type="OrthoDB" id="9785602at2"/>
<evidence type="ECO:0000313" key="2">
    <source>
        <dbReference type="EMBL" id="NBI30938.1"/>
    </source>
</evidence>
<dbReference type="RefSeq" id="WP_160647748.1">
    <property type="nucleotide sequence ID" value="NZ_SIJB01000047.1"/>
</dbReference>
<dbReference type="InterPro" id="IPR000182">
    <property type="entry name" value="GNAT_dom"/>
</dbReference>
<feature type="domain" description="N-acetyltransferase" evidence="1">
    <location>
        <begin position="17"/>
        <end position="178"/>
    </location>
</feature>
<keyword evidence="2" id="KW-0808">Transferase</keyword>
<dbReference type="PANTHER" id="PTHR43792">
    <property type="entry name" value="GNAT FAMILY, PUTATIVE (AFU_ORTHOLOGUE AFUA_3G00765)-RELATED-RELATED"/>
    <property type="match status" value="1"/>
</dbReference>
<accession>A0A6N9Q7V2</accession>
<protein>
    <submittedName>
        <fullName evidence="2">N-acetyltransferase</fullName>
    </submittedName>
</protein>
<dbReference type="PROSITE" id="PS51186">
    <property type="entry name" value="GNAT"/>
    <property type="match status" value="1"/>
</dbReference>
<dbReference type="InterPro" id="IPR051531">
    <property type="entry name" value="N-acetyltransferase"/>
</dbReference>
<gene>
    <name evidence="2" type="ORF">ERL59_18465</name>
</gene>
<comment type="caution">
    <text evidence="2">The sequence shown here is derived from an EMBL/GenBank/DDBJ whole genome shotgun (WGS) entry which is preliminary data.</text>
</comment>
<evidence type="ECO:0000259" key="1">
    <source>
        <dbReference type="PROSITE" id="PS51186"/>
    </source>
</evidence>
<proteinExistence type="predicted"/>
<dbReference type="GO" id="GO:0016747">
    <property type="term" value="F:acyltransferase activity, transferring groups other than amino-acyl groups"/>
    <property type="evidence" value="ECO:0007669"/>
    <property type="project" value="InterPro"/>
</dbReference>
<dbReference type="PANTHER" id="PTHR43792:SF1">
    <property type="entry name" value="N-ACETYLTRANSFERASE DOMAIN-CONTAINING PROTEIN"/>
    <property type="match status" value="1"/>
</dbReference>
<name>A0A6N9Q7V2_9BACL</name>
<dbReference type="Proteomes" id="UP000448943">
    <property type="component" value="Unassembled WGS sequence"/>
</dbReference>
<sequence length="182" mass="20986">MVQFIFNPFPTLRTDRLILRQLEWNDADFIFEYQSNKENFKYVDLPIYTSVKEALNYISRMNTGIENNKWIIWAITDVNTNKILGTISIWNISIDQLKAELGYALFPKNVGKGIMTEALRKVVDYGFNKMELRSIEACTSSLNSKSIALLESNKFSKTSSFVEQTSNGESIKMDIYSRMCSD</sequence>
<reference evidence="2 3" key="1">
    <citation type="submission" date="2019-01" db="EMBL/GenBank/DDBJ databases">
        <title>Chengkuizengella sp. nov., isolated from deep-sea sediment of East Pacific Ocean.</title>
        <authorList>
            <person name="Yang J."/>
            <person name="Lai Q."/>
            <person name="Shao Z."/>
        </authorList>
    </citation>
    <scope>NUCLEOTIDE SEQUENCE [LARGE SCALE GENOMIC DNA]</scope>
    <source>
        <strain evidence="2 3">YPA3-1-1</strain>
    </source>
</reference>
<organism evidence="2 3">
    <name type="scientific">Chengkuizengella marina</name>
    <dbReference type="NCBI Taxonomy" id="2507566"/>
    <lineage>
        <taxon>Bacteria</taxon>
        <taxon>Bacillati</taxon>
        <taxon>Bacillota</taxon>
        <taxon>Bacilli</taxon>
        <taxon>Bacillales</taxon>
        <taxon>Paenibacillaceae</taxon>
        <taxon>Chengkuizengella</taxon>
    </lineage>
</organism>
<dbReference type="Gene3D" id="3.40.630.30">
    <property type="match status" value="1"/>
</dbReference>